<dbReference type="SUPFAM" id="SSF52025">
    <property type="entry name" value="PA domain"/>
    <property type="match status" value="1"/>
</dbReference>
<feature type="transmembrane region" description="Helical" evidence="1">
    <location>
        <begin position="20"/>
        <end position="39"/>
    </location>
</feature>
<accession>A0A914PKX1</accession>
<keyword evidence="2" id="KW-1185">Reference proteome</keyword>
<dbReference type="AlphaFoldDB" id="A0A914PKX1"/>
<dbReference type="GO" id="GO:0004180">
    <property type="term" value="F:carboxypeptidase activity"/>
    <property type="evidence" value="ECO:0007669"/>
    <property type="project" value="TreeGrafter"/>
</dbReference>
<organism evidence="2 3">
    <name type="scientific">Panagrolaimus davidi</name>
    <dbReference type="NCBI Taxonomy" id="227884"/>
    <lineage>
        <taxon>Eukaryota</taxon>
        <taxon>Metazoa</taxon>
        <taxon>Ecdysozoa</taxon>
        <taxon>Nematoda</taxon>
        <taxon>Chromadorea</taxon>
        <taxon>Rhabditida</taxon>
        <taxon>Tylenchina</taxon>
        <taxon>Panagrolaimomorpha</taxon>
        <taxon>Panagrolaimoidea</taxon>
        <taxon>Panagrolaimidae</taxon>
        <taxon>Panagrolaimus</taxon>
    </lineage>
</organism>
<keyword evidence="1" id="KW-1133">Transmembrane helix</keyword>
<dbReference type="PANTHER" id="PTHR10404">
    <property type="entry name" value="N-ACETYLATED-ALPHA-LINKED ACIDIC DIPEPTIDASE"/>
    <property type="match status" value="1"/>
</dbReference>
<evidence type="ECO:0000256" key="1">
    <source>
        <dbReference type="SAM" id="Phobius"/>
    </source>
</evidence>
<dbReference type="Gene3D" id="3.50.30.30">
    <property type="match status" value="1"/>
</dbReference>
<dbReference type="Proteomes" id="UP000887578">
    <property type="component" value="Unplaced"/>
</dbReference>
<keyword evidence="1" id="KW-0812">Transmembrane</keyword>
<dbReference type="InterPro" id="IPR039373">
    <property type="entry name" value="Peptidase_M28B"/>
</dbReference>
<reference evidence="3" key="1">
    <citation type="submission" date="2022-11" db="UniProtKB">
        <authorList>
            <consortium name="WormBaseParasite"/>
        </authorList>
    </citation>
    <scope>IDENTIFICATION</scope>
</reference>
<dbReference type="InterPro" id="IPR046450">
    <property type="entry name" value="PA_dom_sf"/>
</dbReference>
<evidence type="ECO:0000313" key="3">
    <source>
        <dbReference type="WBParaSite" id="PDA_v2.g19064.t1"/>
    </source>
</evidence>
<name>A0A914PKX1_9BILA</name>
<dbReference type="WBParaSite" id="PDA_v2.g19064.t1">
    <property type="protein sequence ID" value="PDA_v2.g19064.t1"/>
    <property type="gene ID" value="PDA_v2.g19064"/>
</dbReference>
<sequence>MLPKDPNANRLCDATMIKAFAFIIASVVIVVLVGLVGKYHKNHVSVPPKPLTIDEVRLSIGEQLIANLKGENIRDNLHLITSDPHVAGTENNKRVGEKILNLWKKNGLEDVHFVDYNVLLSYPDYENPNHVSILDPGRRVLYQSNGTSPIIFPKEQGSPHAGVQWVAYSSPGEVEGDIVYCHYGREEDFERLKKLGIER</sequence>
<evidence type="ECO:0000313" key="2">
    <source>
        <dbReference type="Proteomes" id="UP000887578"/>
    </source>
</evidence>
<dbReference type="PANTHER" id="PTHR10404:SF77">
    <property type="entry name" value="GLUTAMATE CARBOXYPEPTIDASE 2 HOMOLOG"/>
    <property type="match status" value="1"/>
</dbReference>
<dbReference type="SUPFAM" id="SSF53187">
    <property type="entry name" value="Zn-dependent exopeptidases"/>
    <property type="match status" value="1"/>
</dbReference>
<dbReference type="Gene3D" id="3.40.630.10">
    <property type="entry name" value="Zn peptidases"/>
    <property type="match status" value="1"/>
</dbReference>
<keyword evidence="1" id="KW-0472">Membrane</keyword>
<proteinExistence type="predicted"/>
<protein>
    <submittedName>
        <fullName evidence="3">Uncharacterized protein</fullName>
    </submittedName>
</protein>